<dbReference type="GO" id="GO:0004497">
    <property type="term" value="F:monooxygenase activity"/>
    <property type="evidence" value="ECO:0007669"/>
    <property type="project" value="UniProtKB-KW"/>
</dbReference>
<dbReference type="InterPro" id="IPR002401">
    <property type="entry name" value="Cyt_P450_E_grp-I"/>
</dbReference>
<dbReference type="Proteomes" id="UP000701341">
    <property type="component" value="Unassembled WGS sequence"/>
</dbReference>
<keyword evidence="10" id="KW-1185">Reference proteome</keyword>
<comment type="cofactor">
    <cofactor evidence="1 8">
        <name>heme</name>
        <dbReference type="ChEBI" id="CHEBI:30413"/>
    </cofactor>
</comment>
<dbReference type="Gene3D" id="1.10.630.10">
    <property type="entry name" value="Cytochrome P450"/>
    <property type="match status" value="2"/>
</dbReference>
<evidence type="ECO:0000313" key="9">
    <source>
        <dbReference type="EMBL" id="KAF7526563.1"/>
    </source>
</evidence>
<comment type="caution">
    <text evidence="9">The sequence shown here is derived from an EMBL/GenBank/DDBJ whole genome shotgun (WGS) entry which is preliminary data.</text>
</comment>
<evidence type="ECO:0000256" key="3">
    <source>
        <dbReference type="ARBA" id="ARBA00022617"/>
    </source>
</evidence>
<dbReference type="InterPro" id="IPR036396">
    <property type="entry name" value="Cyt_P450_sf"/>
</dbReference>
<gene>
    <name evidence="9" type="ORF">PCG10_003954</name>
</gene>
<dbReference type="PANTHER" id="PTHR24292:SF54">
    <property type="entry name" value="CYP9F3-RELATED"/>
    <property type="match status" value="1"/>
</dbReference>
<evidence type="ECO:0000313" key="10">
    <source>
        <dbReference type="Proteomes" id="UP000701341"/>
    </source>
</evidence>
<protein>
    <submittedName>
        <fullName evidence="9">Uncharacterized protein</fullName>
    </submittedName>
</protein>
<evidence type="ECO:0000256" key="1">
    <source>
        <dbReference type="ARBA" id="ARBA00001971"/>
    </source>
</evidence>
<comment type="similarity">
    <text evidence="2">Belongs to the cytochrome P450 family.</text>
</comment>
<keyword evidence="4 8" id="KW-0479">Metal-binding</keyword>
<reference evidence="9" key="1">
    <citation type="submission" date="2020-02" db="EMBL/GenBank/DDBJ databases">
        <authorList>
            <person name="Lichtner F.J."/>
        </authorList>
    </citation>
    <scope>NUCLEOTIDE SEQUENCE</scope>
    <source>
        <strain evidence="9">G10</strain>
    </source>
</reference>
<name>A0A9P5GQJ9_PENCR</name>
<keyword evidence="5" id="KW-0560">Oxidoreductase</keyword>
<dbReference type="AlphaFoldDB" id="A0A9P5GQJ9"/>
<organism evidence="9 10">
    <name type="scientific">Penicillium crustosum</name>
    <name type="common">Blue mold fungus</name>
    <dbReference type="NCBI Taxonomy" id="36656"/>
    <lineage>
        <taxon>Eukaryota</taxon>
        <taxon>Fungi</taxon>
        <taxon>Dikarya</taxon>
        <taxon>Ascomycota</taxon>
        <taxon>Pezizomycotina</taxon>
        <taxon>Eurotiomycetes</taxon>
        <taxon>Eurotiomycetidae</taxon>
        <taxon>Eurotiales</taxon>
        <taxon>Aspergillaceae</taxon>
        <taxon>Penicillium</taxon>
    </lineage>
</organism>
<evidence type="ECO:0000256" key="5">
    <source>
        <dbReference type="ARBA" id="ARBA00023002"/>
    </source>
</evidence>
<dbReference type="GO" id="GO:0016705">
    <property type="term" value="F:oxidoreductase activity, acting on paired donors, with incorporation or reduction of molecular oxygen"/>
    <property type="evidence" value="ECO:0007669"/>
    <property type="project" value="InterPro"/>
</dbReference>
<proteinExistence type="inferred from homology"/>
<sequence>MVPQMAEDLQAMLDQLNDWSDRDQIFCMERVATDAILAMTGRAYFGMELDCFAPKSQWTSAFRAATTPVVAARNPLWKPFVLPSWKRHARTFHAMIREKVQHAFDKDEDHGAGVPSLLESSFAVYRKNGFHEFPRVSEEVLSTEYLEELTSTGAAFLIGATSGASVISVAISHNSLHRRPDLFPDPDAFNPYRFLPGAVIPIPADAWRPFEKGNGYCVGQELAMIQMKVMLLLTLTEFDFQPKYARKAARGPDIYGGYAYTTGSGIGPTPAGGLPMRVDKRAK</sequence>
<accession>A0A9P5GQJ9</accession>
<evidence type="ECO:0000256" key="7">
    <source>
        <dbReference type="ARBA" id="ARBA00023033"/>
    </source>
</evidence>
<evidence type="ECO:0000256" key="6">
    <source>
        <dbReference type="ARBA" id="ARBA00023004"/>
    </source>
</evidence>
<keyword evidence="7" id="KW-0503">Monooxygenase</keyword>
<dbReference type="InterPro" id="IPR050476">
    <property type="entry name" value="Insect_CytP450_Detox"/>
</dbReference>
<dbReference type="Pfam" id="PF00067">
    <property type="entry name" value="p450"/>
    <property type="match status" value="1"/>
</dbReference>
<dbReference type="EMBL" id="JAAOZQ010000021">
    <property type="protein sequence ID" value="KAF7526563.1"/>
    <property type="molecule type" value="Genomic_DNA"/>
</dbReference>
<keyword evidence="6 8" id="KW-0408">Iron</keyword>
<dbReference type="SUPFAM" id="SSF48264">
    <property type="entry name" value="Cytochrome P450"/>
    <property type="match status" value="1"/>
</dbReference>
<evidence type="ECO:0000256" key="4">
    <source>
        <dbReference type="ARBA" id="ARBA00022723"/>
    </source>
</evidence>
<dbReference type="PRINTS" id="PR00463">
    <property type="entry name" value="EP450I"/>
</dbReference>
<evidence type="ECO:0000256" key="2">
    <source>
        <dbReference type="ARBA" id="ARBA00010617"/>
    </source>
</evidence>
<dbReference type="GO" id="GO:0020037">
    <property type="term" value="F:heme binding"/>
    <property type="evidence" value="ECO:0007669"/>
    <property type="project" value="InterPro"/>
</dbReference>
<evidence type="ECO:0000256" key="8">
    <source>
        <dbReference type="PIRSR" id="PIRSR602401-1"/>
    </source>
</evidence>
<dbReference type="GO" id="GO:0043386">
    <property type="term" value="P:mycotoxin biosynthetic process"/>
    <property type="evidence" value="ECO:0007669"/>
    <property type="project" value="UniProtKB-ARBA"/>
</dbReference>
<dbReference type="PANTHER" id="PTHR24292">
    <property type="entry name" value="CYTOCHROME P450"/>
    <property type="match status" value="1"/>
</dbReference>
<dbReference type="InterPro" id="IPR001128">
    <property type="entry name" value="Cyt_P450"/>
</dbReference>
<dbReference type="GO" id="GO:0005506">
    <property type="term" value="F:iron ion binding"/>
    <property type="evidence" value="ECO:0007669"/>
    <property type="project" value="InterPro"/>
</dbReference>
<keyword evidence="3 8" id="KW-0349">Heme</keyword>
<feature type="binding site" description="axial binding residue" evidence="8">
    <location>
        <position position="217"/>
    </location>
    <ligand>
        <name>heme</name>
        <dbReference type="ChEBI" id="CHEBI:30413"/>
    </ligand>
    <ligandPart>
        <name>Fe</name>
        <dbReference type="ChEBI" id="CHEBI:18248"/>
    </ligandPart>
</feature>